<dbReference type="SUPFAM" id="SSF64268">
    <property type="entry name" value="PX domain"/>
    <property type="match status" value="1"/>
</dbReference>
<dbReference type="SUPFAM" id="SSF48350">
    <property type="entry name" value="GTPase activation domain, GAP"/>
    <property type="match status" value="1"/>
</dbReference>
<feature type="compositionally biased region" description="Polar residues" evidence="2">
    <location>
        <begin position="304"/>
        <end position="327"/>
    </location>
</feature>
<dbReference type="GO" id="GO:0007165">
    <property type="term" value="P:signal transduction"/>
    <property type="evidence" value="ECO:0007669"/>
    <property type="project" value="InterPro"/>
</dbReference>
<dbReference type="SMART" id="SM00233">
    <property type="entry name" value="PH"/>
    <property type="match status" value="1"/>
</dbReference>
<reference evidence="6 7" key="1">
    <citation type="submission" date="2023-10" db="EMBL/GenBank/DDBJ databases">
        <title>Draft Genome Sequence of Candida saopaulonensis from a very Premature Infant with Sepsis.</title>
        <authorList>
            <person name="Ning Y."/>
            <person name="Dai R."/>
            <person name="Xiao M."/>
            <person name="Xu Y."/>
            <person name="Yan Q."/>
            <person name="Zhang L."/>
        </authorList>
    </citation>
    <scope>NUCLEOTIDE SEQUENCE [LARGE SCALE GENOMIC DNA]</scope>
    <source>
        <strain evidence="6 7">19XY460</strain>
    </source>
</reference>
<accession>A0AAX4HG84</accession>
<dbReference type="PROSITE" id="PS50238">
    <property type="entry name" value="RHOGAP"/>
    <property type="match status" value="1"/>
</dbReference>
<dbReference type="GeneID" id="88176095"/>
<dbReference type="GO" id="GO:0035091">
    <property type="term" value="F:phosphatidylinositol binding"/>
    <property type="evidence" value="ECO:0007669"/>
    <property type="project" value="InterPro"/>
</dbReference>
<dbReference type="Gene3D" id="1.10.555.10">
    <property type="entry name" value="Rho GTPase activation protein"/>
    <property type="match status" value="1"/>
</dbReference>
<dbReference type="InterPro" id="IPR001849">
    <property type="entry name" value="PH_domain"/>
</dbReference>
<dbReference type="PROSITE" id="PS50003">
    <property type="entry name" value="PH_DOMAIN"/>
    <property type="match status" value="1"/>
</dbReference>
<dbReference type="SMART" id="SM00324">
    <property type="entry name" value="RhoGAP"/>
    <property type="match status" value="1"/>
</dbReference>
<feature type="domain" description="Rho-GAP" evidence="5">
    <location>
        <begin position="795"/>
        <end position="1005"/>
    </location>
</feature>
<evidence type="ECO:0000256" key="2">
    <source>
        <dbReference type="SAM" id="MobiDB-lite"/>
    </source>
</evidence>
<feature type="domain" description="PH" evidence="3">
    <location>
        <begin position="569"/>
        <end position="678"/>
    </location>
</feature>
<dbReference type="RefSeq" id="XP_062880016.1">
    <property type="nucleotide sequence ID" value="XM_063023946.1"/>
</dbReference>
<organism evidence="6 7">
    <name type="scientific">Australozyma saopauloensis</name>
    <dbReference type="NCBI Taxonomy" id="291208"/>
    <lineage>
        <taxon>Eukaryota</taxon>
        <taxon>Fungi</taxon>
        <taxon>Dikarya</taxon>
        <taxon>Ascomycota</taxon>
        <taxon>Saccharomycotina</taxon>
        <taxon>Pichiomycetes</taxon>
        <taxon>Metschnikowiaceae</taxon>
        <taxon>Australozyma</taxon>
    </lineage>
</organism>
<keyword evidence="7" id="KW-1185">Reference proteome</keyword>
<evidence type="ECO:0000256" key="1">
    <source>
        <dbReference type="ARBA" id="ARBA00022468"/>
    </source>
</evidence>
<dbReference type="GO" id="GO:0005096">
    <property type="term" value="F:GTPase activator activity"/>
    <property type="evidence" value="ECO:0007669"/>
    <property type="project" value="UniProtKB-KW"/>
</dbReference>
<feature type="region of interest" description="Disordered" evidence="2">
    <location>
        <begin position="285"/>
        <end position="359"/>
    </location>
</feature>
<dbReference type="InterPro" id="IPR008936">
    <property type="entry name" value="Rho_GTPase_activation_prot"/>
</dbReference>
<keyword evidence="1" id="KW-0343">GTPase activation</keyword>
<dbReference type="PANTHER" id="PTHR23176">
    <property type="entry name" value="RHO/RAC/CDC GTPASE-ACTIVATING PROTEIN"/>
    <property type="match status" value="1"/>
</dbReference>
<dbReference type="AlphaFoldDB" id="A0AAX4HG84"/>
<dbReference type="Gene3D" id="2.30.29.30">
    <property type="entry name" value="Pleckstrin-homology domain (PH domain)/Phosphotyrosine-binding domain (PTB)"/>
    <property type="match status" value="1"/>
</dbReference>
<dbReference type="InterPro" id="IPR001683">
    <property type="entry name" value="PX_dom"/>
</dbReference>
<dbReference type="Gene3D" id="3.30.1520.10">
    <property type="entry name" value="Phox-like domain"/>
    <property type="match status" value="1"/>
</dbReference>
<evidence type="ECO:0000313" key="7">
    <source>
        <dbReference type="Proteomes" id="UP001338582"/>
    </source>
</evidence>
<protein>
    <submittedName>
        <fullName evidence="6">Uncharacterized protein</fullName>
    </submittedName>
</protein>
<dbReference type="SMART" id="SM00312">
    <property type="entry name" value="PX"/>
    <property type="match status" value="1"/>
</dbReference>
<dbReference type="GO" id="GO:0005938">
    <property type="term" value="C:cell cortex"/>
    <property type="evidence" value="ECO:0007669"/>
    <property type="project" value="UniProtKB-ARBA"/>
</dbReference>
<dbReference type="SUPFAM" id="SSF50729">
    <property type="entry name" value="PH domain-like"/>
    <property type="match status" value="1"/>
</dbReference>
<evidence type="ECO:0000259" key="4">
    <source>
        <dbReference type="PROSITE" id="PS50195"/>
    </source>
</evidence>
<dbReference type="InterPro" id="IPR050729">
    <property type="entry name" value="Rho-GAP"/>
</dbReference>
<gene>
    <name evidence="6" type="ORF">PUMCH_005035</name>
</gene>
<evidence type="ECO:0000313" key="6">
    <source>
        <dbReference type="EMBL" id="WPK27638.1"/>
    </source>
</evidence>
<feature type="region of interest" description="Disordered" evidence="2">
    <location>
        <begin position="1"/>
        <end position="34"/>
    </location>
</feature>
<name>A0AAX4HG84_9ASCO</name>
<feature type="region of interest" description="Disordered" evidence="2">
    <location>
        <begin position="408"/>
        <end position="427"/>
    </location>
</feature>
<dbReference type="PANTHER" id="PTHR23176:SF129">
    <property type="entry name" value="RHO GTPASE ACTIVATING PROTEIN AT 16F, ISOFORM E-RELATED"/>
    <property type="match status" value="1"/>
</dbReference>
<dbReference type="InterPro" id="IPR036871">
    <property type="entry name" value="PX_dom_sf"/>
</dbReference>
<dbReference type="Pfam" id="PF00787">
    <property type="entry name" value="PX"/>
    <property type="match status" value="1"/>
</dbReference>
<dbReference type="PROSITE" id="PS50195">
    <property type="entry name" value="PX"/>
    <property type="match status" value="1"/>
</dbReference>
<evidence type="ECO:0000259" key="5">
    <source>
        <dbReference type="PROSITE" id="PS50238"/>
    </source>
</evidence>
<dbReference type="EMBL" id="CP138900">
    <property type="protein sequence ID" value="WPK27638.1"/>
    <property type="molecule type" value="Genomic_DNA"/>
</dbReference>
<feature type="domain" description="PX" evidence="4">
    <location>
        <begin position="447"/>
        <end position="567"/>
    </location>
</feature>
<proteinExistence type="predicted"/>
<dbReference type="InterPro" id="IPR000198">
    <property type="entry name" value="RhoGAP_dom"/>
</dbReference>
<sequence length="1005" mass="112459">MGPEFTEGNAIAKGPKKPKPERKTIQCAVPPSHPDFDRTKFSDLELIDLLLFENKENQIALRASQERVSVLEDLLRQHNIPLPSPVKISIKEVIKSPAPVEDEVPLRSARRRLGSDEGEQAIEDSVDQSHVQIPTNADKRASVASITSNGPIDVVAGMPISLNFKTELMAAAALESDRAVEPVEDHTDSAVLGRSHTDPIKLPYSFSGKEETSPALEQQHSYENITPQYISPSLLQEEIPISLSSPDVLKRAVNAHSPKAHSLAKQNSDGCFQVSALYKPRIRHPSKTEVPAQDKVPSELLSPYGNSEYSEASTIGTRGSLRSSASHFDSMRDNKLGSKVVPLTPHIPQTPDAFSSSAMTPNLSHSDAVTLNSGSFFDSAAPISPIQRTPKGRHRDFFKIPNALSFGSSESVSNRTNTNPSSFQVLSPTPDDDDVPLFIKPEDFHTIRIKVVSTISVNAKRSDDPNCTFSINDKATDKEMWRIRKSYSQIVAFDNEIRPVVEFFGLPVLPDKSLFSSFTPSKVDSRLRLLQDYFNTIFNMPHIPQSVLYRICRYISLDFVNPLDDFKSGAKKEGFLIRRYKGLGTTWKVRWCQIEGPALEIYELPGGSLIEQIKLNGSQIGRQSSDVVAEERGYRHAFLVLESSRNSKISNSQPKHFFCAETDEERDSWIAAMVDFTDNDPLQNPENGGHSTSNLKALEELSMNRMSGLYNPALDESVPFEELKEPSTVDQRDLKEEKKMKKRSMFHFRSRAFSDELVKPDLGQPLPIPQPTESMQTYLDQMNLHDEPVVRVFGHDLVEVFKLSHHEFKGLKIPSICYRCFDFLDKKGAIYEEGIFRLSGSASAIRQLKQKFNVSLDVDLFETQLAPDVHTVAGLLKAYLRELPSPIFGAQTYNELQMLITENSGVVPNSRIALMIKEHLRSSSSVNPINYDFCVVIFGFLRSVIMQSSMNRMSLKNVCIVFVPTLNISVEILSMCLVDYDCIFGDAEPTPDHKREVLDLQIPTF</sequence>
<dbReference type="KEGG" id="asau:88176095"/>
<dbReference type="CDD" id="cd06093">
    <property type="entry name" value="PX_domain"/>
    <property type="match status" value="1"/>
</dbReference>
<dbReference type="Pfam" id="PF00620">
    <property type="entry name" value="RhoGAP"/>
    <property type="match status" value="1"/>
</dbReference>
<dbReference type="Pfam" id="PF00169">
    <property type="entry name" value="PH"/>
    <property type="match status" value="1"/>
</dbReference>
<dbReference type="Proteomes" id="UP001338582">
    <property type="component" value="Chromosome 7"/>
</dbReference>
<dbReference type="InterPro" id="IPR011993">
    <property type="entry name" value="PH-like_dom_sf"/>
</dbReference>
<evidence type="ECO:0000259" key="3">
    <source>
        <dbReference type="PROSITE" id="PS50003"/>
    </source>
</evidence>
<dbReference type="GO" id="GO:0005933">
    <property type="term" value="C:cellular bud"/>
    <property type="evidence" value="ECO:0007669"/>
    <property type="project" value="UniProtKB-ARBA"/>
</dbReference>